<dbReference type="RefSeq" id="WP_095376924.1">
    <property type="nucleotide sequence ID" value="NZ_NCWY01000033.1"/>
</dbReference>
<sequence length="77" mass="7987">MKGTPELPGNVDALAADGAAGRAEDEGSAAQAYATLALAYEQRTIALIEAAALLQRKGSENAADELLERARERLGGF</sequence>
<accession>A0A269Z462</accession>
<comment type="caution">
    <text evidence="1">The sequence shown here is derived from an EMBL/GenBank/DDBJ whole genome shotgun (WGS) entry which is preliminary data.</text>
</comment>
<evidence type="ECO:0000313" key="1">
    <source>
        <dbReference type="EMBL" id="PAK92582.1"/>
    </source>
</evidence>
<dbReference type="EMBL" id="NCWY01000033">
    <property type="protein sequence ID" value="PAK92582.1"/>
    <property type="molecule type" value="Genomic_DNA"/>
</dbReference>
<name>A0A269Z462_9MICO</name>
<protein>
    <submittedName>
        <fullName evidence="1">Uncharacterized protein</fullName>
    </submittedName>
</protein>
<gene>
    <name evidence="1" type="ORF">B8X04_17100</name>
</gene>
<reference evidence="1 2" key="1">
    <citation type="submission" date="2017-04" db="EMBL/GenBank/DDBJ databases">
        <title>Kefir bacterial isolates.</title>
        <authorList>
            <person name="Kim Y."/>
            <person name="Blasche S."/>
            <person name="Patil K.R."/>
        </authorList>
    </citation>
    <scope>NUCLEOTIDE SEQUENCE [LARGE SCALE GENOMIC DNA]</scope>
    <source>
        <strain evidence="1 2">OG2</strain>
    </source>
</reference>
<proteinExistence type="predicted"/>
<dbReference type="Proteomes" id="UP000216867">
    <property type="component" value="Unassembled WGS sequence"/>
</dbReference>
<organism evidence="1 2">
    <name type="scientific">Brevibacterium casei</name>
    <dbReference type="NCBI Taxonomy" id="33889"/>
    <lineage>
        <taxon>Bacteria</taxon>
        <taxon>Bacillati</taxon>
        <taxon>Actinomycetota</taxon>
        <taxon>Actinomycetes</taxon>
        <taxon>Micrococcales</taxon>
        <taxon>Brevibacteriaceae</taxon>
        <taxon>Brevibacterium</taxon>
    </lineage>
</organism>
<dbReference type="AlphaFoldDB" id="A0A269Z462"/>
<evidence type="ECO:0000313" key="2">
    <source>
        <dbReference type="Proteomes" id="UP000216867"/>
    </source>
</evidence>